<evidence type="ECO:0000256" key="1">
    <source>
        <dbReference type="SAM" id="Phobius"/>
    </source>
</evidence>
<keyword evidence="1" id="KW-1133">Transmembrane helix</keyword>
<dbReference type="OrthoDB" id="9998385at2"/>
<dbReference type="EMBL" id="CP036263">
    <property type="protein sequence ID" value="QDT00520.1"/>
    <property type="molecule type" value="Genomic_DNA"/>
</dbReference>
<dbReference type="RefSeq" id="WP_145062087.1">
    <property type="nucleotide sequence ID" value="NZ_CP036263.1"/>
</dbReference>
<dbReference type="AlphaFoldDB" id="A0A517N060"/>
<feature type="transmembrane region" description="Helical" evidence="1">
    <location>
        <begin position="60"/>
        <end position="80"/>
    </location>
</feature>
<sequence>MWLFLSGCSPNSANVRLEGDRLIATNPWTTTLVFFLIGAAIITAGLLLGLKGGKKARRGAVFISIVGLIWLALTGLSVPFEENSVDSTQLIIAEGLLGRGVHAEVLLADLQEIEVYKARVSTRSGGRRGGRRRGTSIVTLVKLLMKDGETDSLLMSGTLREPLLGHFMKQAERQGVVINDRRAEFVE</sequence>
<gene>
    <name evidence="2" type="ORF">HG15A2_38580</name>
</gene>
<proteinExistence type="predicted"/>
<protein>
    <submittedName>
        <fullName evidence="2">Uncharacterized protein</fullName>
    </submittedName>
</protein>
<dbReference type="KEGG" id="amob:HG15A2_38580"/>
<evidence type="ECO:0000313" key="2">
    <source>
        <dbReference type="EMBL" id="QDT00520.1"/>
    </source>
</evidence>
<feature type="transmembrane region" description="Helical" evidence="1">
    <location>
        <begin position="28"/>
        <end position="48"/>
    </location>
</feature>
<evidence type="ECO:0000313" key="3">
    <source>
        <dbReference type="Proteomes" id="UP000319852"/>
    </source>
</evidence>
<accession>A0A517N060</accession>
<keyword evidence="3" id="KW-1185">Reference proteome</keyword>
<organism evidence="2 3">
    <name type="scientific">Adhaeretor mobilis</name>
    <dbReference type="NCBI Taxonomy" id="1930276"/>
    <lineage>
        <taxon>Bacteria</taxon>
        <taxon>Pseudomonadati</taxon>
        <taxon>Planctomycetota</taxon>
        <taxon>Planctomycetia</taxon>
        <taxon>Pirellulales</taxon>
        <taxon>Lacipirellulaceae</taxon>
        <taxon>Adhaeretor</taxon>
    </lineage>
</organism>
<reference evidence="2 3" key="1">
    <citation type="submission" date="2019-02" db="EMBL/GenBank/DDBJ databases">
        <title>Deep-cultivation of Planctomycetes and their phenomic and genomic characterization uncovers novel biology.</title>
        <authorList>
            <person name="Wiegand S."/>
            <person name="Jogler M."/>
            <person name="Boedeker C."/>
            <person name="Pinto D."/>
            <person name="Vollmers J."/>
            <person name="Rivas-Marin E."/>
            <person name="Kohn T."/>
            <person name="Peeters S.H."/>
            <person name="Heuer A."/>
            <person name="Rast P."/>
            <person name="Oberbeckmann S."/>
            <person name="Bunk B."/>
            <person name="Jeske O."/>
            <person name="Meyerdierks A."/>
            <person name="Storesund J.E."/>
            <person name="Kallscheuer N."/>
            <person name="Luecker S."/>
            <person name="Lage O.M."/>
            <person name="Pohl T."/>
            <person name="Merkel B.J."/>
            <person name="Hornburger P."/>
            <person name="Mueller R.-W."/>
            <person name="Bruemmer F."/>
            <person name="Labrenz M."/>
            <person name="Spormann A.M."/>
            <person name="Op den Camp H."/>
            <person name="Overmann J."/>
            <person name="Amann R."/>
            <person name="Jetten M.S.M."/>
            <person name="Mascher T."/>
            <person name="Medema M.H."/>
            <person name="Devos D.P."/>
            <person name="Kaster A.-K."/>
            <person name="Ovreas L."/>
            <person name="Rohde M."/>
            <person name="Galperin M.Y."/>
            <person name="Jogler C."/>
        </authorList>
    </citation>
    <scope>NUCLEOTIDE SEQUENCE [LARGE SCALE GENOMIC DNA]</scope>
    <source>
        <strain evidence="2 3">HG15A2</strain>
    </source>
</reference>
<keyword evidence="1" id="KW-0812">Transmembrane</keyword>
<dbReference type="Proteomes" id="UP000319852">
    <property type="component" value="Chromosome"/>
</dbReference>
<name>A0A517N060_9BACT</name>
<keyword evidence="1" id="KW-0472">Membrane</keyword>